<reference evidence="1" key="1">
    <citation type="submission" date="2017-12" db="EMBL/GenBank/DDBJ databases">
        <title>Insights into the successfully spreading KPC-encoding IncII plasmids.</title>
        <authorList>
            <person name="Brandt C."/>
            <person name="Pletz M.W."/>
            <person name="Makarewicz O."/>
        </authorList>
    </citation>
    <scope>NUCLEOTIDE SEQUENCE</scope>
    <source>
        <strain evidence="1">UR15381</strain>
        <plasmid evidence="1">pUJ-1KPC</plasmid>
    </source>
</reference>
<organism evidence="1">
    <name type="scientific">Klebsiella pneumoniae</name>
    <dbReference type="NCBI Taxonomy" id="573"/>
    <lineage>
        <taxon>Bacteria</taxon>
        <taxon>Pseudomonadati</taxon>
        <taxon>Pseudomonadota</taxon>
        <taxon>Gammaproteobacteria</taxon>
        <taxon>Enterobacterales</taxon>
        <taxon>Enterobacteriaceae</taxon>
        <taxon>Klebsiella/Raoultella group</taxon>
        <taxon>Klebsiella</taxon>
        <taxon>Klebsiella pneumoniae complex</taxon>
    </lineage>
</organism>
<dbReference type="EMBL" id="MG700548">
    <property type="protein sequence ID" value="AVI43284.1"/>
    <property type="molecule type" value="Genomic_DNA"/>
</dbReference>
<geneLocation type="plasmid" evidence="1">
    <name>pUJ-1KPC</name>
</geneLocation>
<accession>A0A2P1BNF7</accession>
<protein>
    <submittedName>
        <fullName evidence="1">Uncharacterized protein</fullName>
    </submittedName>
</protein>
<sequence>MAHIDRLDARQIQQVKHRLNPYPDRCLCLRAAGHTPYQPMRSCLTVRLEHLGCQLLMTGQSTNHRLLNSAGQIAFHGLFAGVTFHLSHHHIAFAGD</sequence>
<evidence type="ECO:0000313" key="1">
    <source>
        <dbReference type="EMBL" id="AVI43284.1"/>
    </source>
</evidence>
<proteinExistence type="predicted"/>
<keyword evidence="1" id="KW-0614">Plasmid</keyword>
<dbReference type="AlphaFoldDB" id="A0A2P1BNF7"/>
<name>A0A2P1BNF7_KLEPN</name>